<dbReference type="EMBL" id="MLAK01000292">
    <property type="protein sequence ID" value="OHT14959.1"/>
    <property type="molecule type" value="Genomic_DNA"/>
</dbReference>
<reference evidence="1" key="1">
    <citation type="submission" date="2016-10" db="EMBL/GenBank/DDBJ databases">
        <authorList>
            <person name="Benchimol M."/>
            <person name="Almeida L.G."/>
            <person name="Vasconcelos A.T."/>
            <person name="Perreira-Neves A."/>
            <person name="Rosa I.A."/>
            <person name="Tasca T."/>
            <person name="Bogo M.R."/>
            <person name="de Souza W."/>
        </authorList>
    </citation>
    <scope>NUCLEOTIDE SEQUENCE [LARGE SCALE GENOMIC DNA]</scope>
    <source>
        <strain evidence="1">K</strain>
    </source>
</reference>
<accession>A0A1J4KUL3</accession>
<dbReference type="GeneID" id="94832623"/>
<dbReference type="VEuPathDB" id="TrichDB:TRFO_14619"/>
<keyword evidence="2" id="KW-1185">Reference proteome</keyword>
<sequence length="586" mass="69522">MNFFLSLMENFQDAIQQIKSPTPFDPETLKVEDVVALPALRDECWKIFEQSNFKYNQLLRNKKFLHYIQEYPPSNLQVPINKLNQQVTNFSQEISSLEKKVCTPIKSINKLQKNMKMLHLCKQLQNFQAYFSQFNEQYFLVISDSNNSNCISNICKCIKIYDTITKKFPYESYHQFNIYDSAIQSMKRHINSVFLSLDELLKDYQVSPLEIYQLMLLSKDPRHFFDITKINNMIAYQPDLDFSKNYKNLSNCLLFLKKFKTIEKVIPKDYIDALNDELIIAFNGLIFLFKSQLESYIIRSQKVCIDNYFQELRDTMHDFMNIQKKYDNLFSNEFASFKDKFLRKIELNILALLNNLTPHWFSDFNSFVKSLFPNLFNDFISRNKHFFDQLGTNFVNVIVNETTKHCEVIEMFEIAHQYYILANEANNTALRNISIQILKMGCVSLFQYCQSDLLVKNEKELIDYFNKEKIPNLQIKCKNADLYLIYEIGMVLKDLYLKDNDQLKFVSKNYKDFILKGFIPKMPLHCIMMLTSDKKPIKKKFDRFVSKGFSGLKLWNFAKQTLQSRQSYFSFNNEIEANFANCPYKQ</sequence>
<proteinExistence type="predicted"/>
<evidence type="ECO:0000313" key="1">
    <source>
        <dbReference type="EMBL" id="OHT14959.1"/>
    </source>
</evidence>
<protein>
    <submittedName>
        <fullName evidence="1">Uncharacterized protein</fullName>
    </submittedName>
</protein>
<name>A0A1J4KUL3_9EUKA</name>
<gene>
    <name evidence="1" type="ORF">TRFO_14619</name>
</gene>
<dbReference type="RefSeq" id="XP_068368095.1">
    <property type="nucleotide sequence ID" value="XM_068497919.1"/>
</dbReference>
<dbReference type="Proteomes" id="UP000179807">
    <property type="component" value="Unassembled WGS sequence"/>
</dbReference>
<comment type="caution">
    <text evidence="1">The sequence shown here is derived from an EMBL/GenBank/DDBJ whole genome shotgun (WGS) entry which is preliminary data.</text>
</comment>
<evidence type="ECO:0000313" key="2">
    <source>
        <dbReference type="Proteomes" id="UP000179807"/>
    </source>
</evidence>
<organism evidence="1 2">
    <name type="scientific">Tritrichomonas foetus</name>
    <dbReference type="NCBI Taxonomy" id="1144522"/>
    <lineage>
        <taxon>Eukaryota</taxon>
        <taxon>Metamonada</taxon>
        <taxon>Parabasalia</taxon>
        <taxon>Tritrichomonadida</taxon>
        <taxon>Tritrichomonadidae</taxon>
        <taxon>Tritrichomonas</taxon>
    </lineage>
</organism>
<dbReference type="AlphaFoldDB" id="A0A1J4KUL3"/>